<name>A0A1B7KN14_PARTM</name>
<dbReference type="InterPro" id="IPR008990">
    <property type="entry name" value="Elect_transpt_acc-like_dom_sf"/>
</dbReference>
<dbReference type="Gene3D" id="1.10.472.20">
    <property type="entry name" value="Nitrile hydratase, beta subunit"/>
    <property type="match status" value="1"/>
</dbReference>
<evidence type="ECO:0000313" key="3">
    <source>
        <dbReference type="EMBL" id="OAT71468.1"/>
    </source>
</evidence>
<reference evidence="4" key="1">
    <citation type="submission" date="2016-05" db="EMBL/GenBank/DDBJ databases">
        <authorList>
            <person name="Wang W."/>
            <person name="Zhu L."/>
        </authorList>
    </citation>
    <scope>NUCLEOTIDE SEQUENCE [LARGE SCALE GENOMIC DNA]</scope>
    <source>
        <strain evidence="4">W-2</strain>
    </source>
</reference>
<feature type="compositionally biased region" description="Basic and acidic residues" evidence="1">
    <location>
        <begin position="9"/>
        <end position="22"/>
    </location>
</feature>
<evidence type="ECO:0000256" key="1">
    <source>
        <dbReference type="SAM" id="MobiDB-lite"/>
    </source>
</evidence>
<dbReference type="OrthoDB" id="9811616at2"/>
<accession>A0A1B7KN14</accession>
<feature type="region of interest" description="Disordered" evidence="1">
    <location>
        <begin position="1"/>
        <end position="23"/>
    </location>
</feature>
<feature type="domain" description="Nitrile hydratase beta subunit-like N-terminal" evidence="2">
    <location>
        <begin position="20"/>
        <end position="105"/>
    </location>
</feature>
<organism evidence="3 4">
    <name type="scientific">Parageobacillus thermoglucosidasius</name>
    <name type="common">Geobacillus thermoglucosidasius</name>
    <dbReference type="NCBI Taxonomy" id="1426"/>
    <lineage>
        <taxon>Bacteria</taxon>
        <taxon>Bacillati</taxon>
        <taxon>Bacillota</taxon>
        <taxon>Bacilli</taxon>
        <taxon>Bacillales</taxon>
        <taxon>Anoxybacillaceae</taxon>
        <taxon>Parageobacillus</taxon>
    </lineage>
</organism>
<gene>
    <name evidence="3" type="ORF">A7K69_13750</name>
</gene>
<dbReference type="InterPro" id="IPR042262">
    <property type="entry name" value="CN_hydtase_beta_C"/>
</dbReference>
<protein>
    <submittedName>
        <fullName evidence="3">Nitrile hydratase accessory protein</fullName>
    </submittedName>
</protein>
<dbReference type="InterPro" id="IPR049054">
    <property type="entry name" value="CN_hydtase_beta-like_N"/>
</dbReference>
<dbReference type="NCBIfam" id="TIGR03889">
    <property type="entry name" value="nitrile_acc"/>
    <property type="match status" value="1"/>
</dbReference>
<dbReference type="SUPFAM" id="SSF50090">
    <property type="entry name" value="Electron transport accessory proteins"/>
    <property type="match status" value="1"/>
</dbReference>
<evidence type="ECO:0000259" key="2">
    <source>
        <dbReference type="Pfam" id="PF21006"/>
    </source>
</evidence>
<dbReference type="InterPro" id="IPR023808">
    <property type="entry name" value="Nitrile_Hydratase_acc_put"/>
</dbReference>
<dbReference type="RefSeq" id="WP_064552960.1">
    <property type="nucleotide sequence ID" value="NZ_LXMA01000042.1"/>
</dbReference>
<comment type="caution">
    <text evidence="3">The sequence shown here is derived from an EMBL/GenBank/DDBJ whole genome shotgun (WGS) entry which is preliminary data.</text>
</comment>
<dbReference type="Pfam" id="PF21006">
    <property type="entry name" value="NHase_beta_N"/>
    <property type="match status" value="1"/>
</dbReference>
<evidence type="ECO:0000313" key="4">
    <source>
        <dbReference type="Proteomes" id="UP000078290"/>
    </source>
</evidence>
<proteinExistence type="predicted"/>
<dbReference type="AlphaFoldDB" id="A0A1B7KN14"/>
<sequence>MVQSNLQIKPDEILPEPRRTENEPVFNSPWEARIFAMTINLYDKKFFDWEDFRQGLIAEIAVADSLPENERPTYYESWLAALEKLLIKDGILTKEQIDERTKELKEGIRKSC</sequence>
<dbReference type="EMBL" id="LXMA01000042">
    <property type="protein sequence ID" value="OAT71468.1"/>
    <property type="molecule type" value="Genomic_DNA"/>
</dbReference>
<dbReference type="Proteomes" id="UP000078290">
    <property type="component" value="Unassembled WGS sequence"/>
</dbReference>